<dbReference type="InterPro" id="IPR036291">
    <property type="entry name" value="NAD(P)-bd_dom_sf"/>
</dbReference>
<dbReference type="Pfam" id="PF00106">
    <property type="entry name" value="adh_short"/>
    <property type="match status" value="1"/>
</dbReference>
<dbReference type="PANTHER" id="PTHR43550">
    <property type="entry name" value="3-KETODIHYDROSPHINGOSINE REDUCTASE"/>
    <property type="match status" value="1"/>
</dbReference>
<dbReference type="SUPFAM" id="SSF51735">
    <property type="entry name" value="NAD(P)-binding Rossmann-fold domains"/>
    <property type="match status" value="1"/>
</dbReference>
<dbReference type="EMBL" id="UYWX01008553">
    <property type="protein sequence ID" value="VDM27433.1"/>
    <property type="molecule type" value="Genomic_DNA"/>
</dbReference>
<dbReference type="Proteomes" id="UP000274429">
    <property type="component" value="Unassembled WGS sequence"/>
</dbReference>
<dbReference type="STRING" id="6205.A0A0R3WY56"/>
<proteinExistence type="predicted"/>
<protein>
    <submittedName>
        <fullName evidence="3">KR domain-containing protein</fullName>
    </submittedName>
</protein>
<reference evidence="3" key="1">
    <citation type="submission" date="2017-02" db="UniProtKB">
        <authorList>
            <consortium name="WormBaseParasite"/>
        </authorList>
    </citation>
    <scope>IDENTIFICATION</scope>
</reference>
<dbReference type="AlphaFoldDB" id="A0A0R3WY56"/>
<keyword evidence="2" id="KW-1185">Reference proteome</keyword>
<evidence type="ECO:0000313" key="3">
    <source>
        <dbReference type="WBParaSite" id="TTAC_0000569601-mRNA-1"/>
    </source>
</evidence>
<dbReference type="PANTHER" id="PTHR43550:SF3">
    <property type="entry name" value="3-KETODIHYDROSPHINGOSINE REDUCTASE"/>
    <property type="match status" value="1"/>
</dbReference>
<dbReference type="InterPro" id="IPR002347">
    <property type="entry name" value="SDR_fam"/>
</dbReference>
<sequence>MCLLWWWIWCRPQEVSIVGCHVLITGGSSGIGLALAGEALRRGPARLTLVARDVNRLEKARATLIEAYGTACDLRTISLDITAPYEEIKQSLLVTHNGALN</sequence>
<gene>
    <name evidence="1" type="ORF">TTAC_LOCUS5681</name>
</gene>
<dbReference type="GO" id="GO:0005789">
    <property type="term" value="C:endoplasmic reticulum membrane"/>
    <property type="evidence" value="ECO:0007669"/>
    <property type="project" value="TreeGrafter"/>
</dbReference>
<accession>A0A0R3WY56</accession>
<reference evidence="1 2" key="2">
    <citation type="submission" date="2018-11" db="EMBL/GenBank/DDBJ databases">
        <authorList>
            <consortium name="Pathogen Informatics"/>
        </authorList>
    </citation>
    <scope>NUCLEOTIDE SEQUENCE [LARGE SCALE GENOMIC DNA]</scope>
</reference>
<organism evidence="3">
    <name type="scientific">Hydatigena taeniaeformis</name>
    <name type="common">Feline tapeworm</name>
    <name type="synonym">Taenia taeniaeformis</name>
    <dbReference type="NCBI Taxonomy" id="6205"/>
    <lineage>
        <taxon>Eukaryota</taxon>
        <taxon>Metazoa</taxon>
        <taxon>Spiralia</taxon>
        <taxon>Lophotrochozoa</taxon>
        <taxon>Platyhelminthes</taxon>
        <taxon>Cestoda</taxon>
        <taxon>Eucestoda</taxon>
        <taxon>Cyclophyllidea</taxon>
        <taxon>Taeniidae</taxon>
        <taxon>Hydatigera</taxon>
    </lineage>
</organism>
<dbReference type="GO" id="GO:0030148">
    <property type="term" value="P:sphingolipid biosynthetic process"/>
    <property type="evidence" value="ECO:0007669"/>
    <property type="project" value="TreeGrafter"/>
</dbReference>
<dbReference type="GO" id="GO:0006666">
    <property type="term" value="P:3-keto-sphinganine metabolic process"/>
    <property type="evidence" value="ECO:0007669"/>
    <property type="project" value="TreeGrafter"/>
</dbReference>
<dbReference type="WBParaSite" id="TTAC_0000569601-mRNA-1">
    <property type="protein sequence ID" value="TTAC_0000569601-mRNA-1"/>
    <property type="gene ID" value="TTAC_0000569601"/>
</dbReference>
<evidence type="ECO:0000313" key="2">
    <source>
        <dbReference type="Proteomes" id="UP000274429"/>
    </source>
</evidence>
<name>A0A0R3WY56_HYDTA</name>
<evidence type="ECO:0000313" key="1">
    <source>
        <dbReference type="EMBL" id="VDM27433.1"/>
    </source>
</evidence>
<dbReference type="GO" id="GO:0047560">
    <property type="term" value="F:3-dehydrosphinganine reductase activity"/>
    <property type="evidence" value="ECO:0007669"/>
    <property type="project" value="TreeGrafter"/>
</dbReference>
<dbReference type="Gene3D" id="3.40.50.720">
    <property type="entry name" value="NAD(P)-binding Rossmann-like Domain"/>
    <property type="match status" value="1"/>
</dbReference>